<feature type="compositionally biased region" description="Basic residues" evidence="4">
    <location>
        <begin position="129"/>
        <end position="144"/>
    </location>
</feature>
<keyword evidence="2" id="KW-0328">Glycosyltransferase</keyword>
<dbReference type="Gene3D" id="3.40.50.2000">
    <property type="entry name" value="Glycogen Phosphorylase B"/>
    <property type="match status" value="1"/>
</dbReference>
<sequence>MPTPEIPDERLATIAQWAITRMSRAERPLVAERILGAAGQRVRDPRIRADILMDGAEARLAKGHVPRHLTKAYTAQLQRADEEHAAGRWAAAGSEATRALLLAYHRVLHVDGLSSPLAEHPDRFTGPLRRSRAAKALRRPRGRRGAAEAPPAGRRQRMLFVHHDNDNFLRPVMERYADHPDVEVRVLDTAADPVVGPLAKGVTRIVQRAMGGQVAYGKELEAALRPHLDWADTVFIDWCAMAAAVFTLVDPADTRIVVRLHSYEAFSLWPHIVDFSRVDDLIFVSEHLRDMCVAAVPALKEKGAPRLHVVDNAVELAPFARPKADDARFTLGLVGVGQVAKDPRWALEVLRLLREKDERYRLHLIGSPMDPGMGPAAARYHRDYARELARLEAAGAVRHIGQTPDVPGALSEVGVILSSSVRESWHLGLVEGAASGAVPVVRDWPFFAAQPHGARALFPDSWVVATPEEAAARVLRLTATEEDWRKAGSEAAAHAMAAWDWAHVQGDFDQLLLAADRAVCSPDGEAAEALGKAAE</sequence>
<dbReference type="SUPFAM" id="SSF53756">
    <property type="entry name" value="UDP-Glycosyltransferase/glycogen phosphorylase"/>
    <property type="match status" value="1"/>
</dbReference>
<dbReference type="Proteomes" id="UP001301731">
    <property type="component" value="Chromosome"/>
</dbReference>
<reference evidence="5 6" key="1">
    <citation type="submission" date="2023-10" db="EMBL/GenBank/DDBJ databases">
        <title>The genome sequence of Streptomyces sp. HUAS YS2.</title>
        <authorList>
            <person name="Mo P."/>
        </authorList>
    </citation>
    <scope>NUCLEOTIDE SEQUENCE [LARGE SCALE GENOMIC DNA]</scope>
    <source>
        <strain evidence="5 6">HUAS YS2</strain>
    </source>
</reference>
<evidence type="ECO:0000256" key="2">
    <source>
        <dbReference type="ARBA" id="ARBA00022676"/>
    </source>
</evidence>
<feature type="region of interest" description="Disordered" evidence="4">
    <location>
        <begin position="115"/>
        <end position="156"/>
    </location>
</feature>
<evidence type="ECO:0000256" key="1">
    <source>
        <dbReference type="ARBA" id="ARBA00021292"/>
    </source>
</evidence>
<dbReference type="RefSeq" id="WP_318106850.1">
    <property type="nucleotide sequence ID" value="NZ_CP137573.1"/>
</dbReference>
<evidence type="ECO:0000313" key="5">
    <source>
        <dbReference type="EMBL" id="WOX24401.1"/>
    </source>
</evidence>
<evidence type="ECO:0000256" key="4">
    <source>
        <dbReference type="SAM" id="MobiDB-lite"/>
    </source>
</evidence>
<proteinExistence type="predicted"/>
<gene>
    <name evidence="5" type="ORF">R2D22_24675</name>
</gene>
<keyword evidence="6" id="KW-1185">Reference proteome</keyword>
<name>A0ABZ0LY14_9ACTN</name>
<keyword evidence="3" id="KW-0808">Transferase</keyword>
<evidence type="ECO:0000256" key="3">
    <source>
        <dbReference type="ARBA" id="ARBA00022679"/>
    </source>
</evidence>
<protein>
    <recommendedName>
        <fullName evidence="1">D-inositol 3-phosphate glycosyltransferase</fullName>
    </recommendedName>
</protein>
<evidence type="ECO:0000313" key="6">
    <source>
        <dbReference type="Proteomes" id="UP001301731"/>
    </source>
</evidence>
<organism evidence="5 6">
    <name type="scientific">Streptomyces solicathayae</name>
    <dbReference type="NCBI Taxonomy" id="3081768"/>
    <lineage>
        <taxon>Bacteria</taxon>
        <taxon>Bacillati</taxon>
        <taxon>Actinomycetota</taxon>
        <taxon>Actinomycetes</taxon>
        <taxon>Kitasatosporales</taxon>
        <taxon>Streptomycetaceae</taxon>
        <taxon>Streptomyces</taxon>
    </lineage>
</organism>
<dbReference type="EMBL" id="CP137573">
    <property type="protein sequence ID" value="WOX24401.1"/>
    <property type="molecule type" value="Genomic_DNA"/>
</dbReference>
<dbReference type="Pfam" id="PF13692">
    <property type="entry name" value="Glyco_trans_1_4"/>
    <property type="match status" value="1"/>
</dbReference>
<accession>A0ABZ0LY14</accession>
<dbReference type="PANTHER" id="PTHR12526:SF510">
    <property type="entry name" value="D-INOSITOL 3-PHOSPHATE GLYCOSYLTRANSFERASE"/>
    <property type="match status" value="1"/>
</dbReference>
<dbReference type="PANTHER" id="PTHR12526">
    <property type="entry name" value="GLYCOSYLTRANSFERASE"/>
    <property type="match status" value="1"/>
</dbReference>